<evidence type="ECO:0000313" key="1">
    <source>
        <dbReference type="EMBL" id="JAE12314.1"/>
    </source>
</evidence>
<reference evidence="1" key="1">
    <citation type="submission" date="2014-09" db="EMBL/GenBank/DDBJ databases">
        <authorList>
            <person name="Magalhaes I.L.F."/>
            <person name="Oliveira U."/>
            <person name="Santos F.R."/>
            <person name="Vidigal T.H.D.A."/>
            <person name="Brescovit A.D."/>
            <person name="Santos A.J."/>
        </authorList>
    </citation>
    <scope>NUCLEOTIDE SEQUENCE</scope>
    <source>
        <tissue evidence="1">Shoot tissue taken approximately 20 cm above the soil surface</tissue>
    </source>
</reference>
<reference evidence="1" key="2">
    <citation type="journal article" date="2015" name="Data Brief">
        <title>Shoot transcriptome of the giant reed, Arundo donax.</title>
        <authorList>
            <person name="Barrero R.A."/>
            <person name="Guerrero F.D."/>
            <person name="Moolhuijzen P."/>
            <person name="Goolsby J.A."/>
            <person name="Tidwell J."/>
            <person name="Bellgard S.E."/>
            <person name="Bellgard M.I."/>
        </authorList>
    </citation>
    <scope>NUCLEOTIDE SEQUENCE</scope>
    <source>
        <tissue evidence="1">Shoot tissue taken approximately 20 cm above the soil surface</tissue>
    </source>
</reference>
<dbReference type="EMBL" id="GBRH01185582">
    <property type="protein sequence ID" value="JAE12314.1"/>
    <property type="molecule type" value="Transcribed_RNA"/>
</dbReference>
<name>A0A0A9FM73_ARUDO</name>
<proteinExistence type="predicted"/>
<organism evidence="1">
    <name type="scientific">Arundo donax</name>
    <name type="common">Giant reed</name>
    <name type="synonym">Donax arundinaceus</name>
    <dbReference type="NCBI Taxonomy" id="35708"/>
    <lineage>
        <taxon>Eukaryota</taxon>
        <taxon>Viridiplantae</taxon>
        <taxon>Streptophyta</taxon>
        <taxon>Embryophyta</taxon>
        <taxon>Tracheophyta</taxon>
        <taxon>Spermatophyta</taxon>
        <taxon>Magnoliopsida</taxon>
        <taxon>Liliopsida</taxon>
        <taxon>Poales</taxon>
        <taxon>Poaceae</taxon>
        <taxon>PACMAD clade</taxon>
        <taxon>Arundinoideae</taxon>
        <taxon>Arundineae</taxon>
        <taxon>Arundo</taxon>
    </lineage>
</organism>
<protein>
    <submittedName>
        <fullName evidence="1">Uncharacterized protein</fullName>
    </submittedName>
</protein>
<accession>A0A0A9FM73</accession>
<sequence>MATPQVKKVAHEAA</sequence>